<dbReference type="GO" id="GO:0008541">
    <property type="term" value="C:proteasome regulatory particle, lid subcomplex"/>
    <property type="evidence" value="ECO:0007669"/>
    <property type="project" value="TreeGrafter"/>
</dbReference>
<dbReference type="InterPro" id="IPR036390">
    <property type="entry name" value="WH_DNA-bd_sf"/>
</dbReference>
<evidence type="ECO:0000256" key="2">
    <source>
        <dbReference type="ARBA" id="ARBA00022942"/>
    </source>
</evidence>
<dbReference type="AlphaFoldDB" id="A0A7S3BSH2"/>
<protein>
    <recommendedName>
        <fullName evidence="3">PCI domain-containing protein</fullName>
    </recommendedName>
</protein>
<evidence type="ECO:0000256" key="1">
    <source>
        <dbReference type="ARBA" id="ARBA00006207"/>
    </source>
</evidence>
<proteinExistence type="inferred from homology"/>
<gene>
    <name evidence="4" type="ORF">PSIN1315_LOCUS9651</name>
</gene>
<sequence length="395" mass="42429">MAGGSRWLESAAASARAAGEAPSAEALDELRRCFDRRLYHQFTLALEDALRSGALAGARLHELYDNVVTEIDTKLDALRLTKVAVTVSRALPADKAATFLDGVVARVVHCAHGGAQDADMAALYVRMALAHLQLQGGRVGECRRAVEDAVAQLEPLAGVDPAVSAAVHWVASQLAKAERKFADFYRAALMYLSFVNFEVEMSAAEVRALGVDLCLAALLGEDVYSFGELLEHPIVKTVESTEDAWLVALLRAFNDGDAAQYDALCVEHGPKMNAQPALVAHERALREKVTIMSLLALAFRLPPDARTLPLATVAERTRLDASGVEFLLMKALSLGLVRGTIDQVSGTVEITWVTPRVLTTAEMASLGERLGTWLDKVDATRTTLEADGAAELIGV</sequence>
<dbReference type="GO" id="GO:0005829">
    <property type="term" value="C:cytosol"/>
    <property type="evidence" value="ECO:0007669"/>
    <property type="project" value="TreeGrafter"/>
</dbReference>
<dbReference type="EMBL" id="HBHY01014994">
    <property type="protein sequence ID" value="CAE0143999.1"/>
    <property type="molecule type" value="Transcribed_RNA"/>
</dbReference>
<dbReference type="PANTHER" id="PTHR10539">
    <property type="entry name" value="26S PROTEASOME NON-ATPASE REGULATORY SUBUNIT 13"/>
    <property type="match status" value="1"/>
</dbReference>
<accession>A0A7S3BSH2</accession>
<dbReference type="SUPFAM" id="SSF46785">
    <property type="entry name" value="Winged helix' DNA-binding domain"/>
    <property type="match status" value="1"/>
</dbReference>
<organism evidence="4">
    <name type="scientific">Prasinoderma singulare</name>
    <dbReference type="NCBI Taxonomy" id="676789"/>
    <lineage>
        <taxon>Eukaryota</taxon>
        <taxon>Viridiplantae</taxon>
        <taxon>Prasinodermophyta</taxon>
        <taxon>Prasinodermophyceae</taxon>
        <taxon>Prasinodermales</taxon>
        <taxon>Prasinodermaceae</taxon>
        <taxon>Prasinoderma</taxon>
    </lineage>
</organism>
<name>A0A7S3BSH2_9VIRI</name>
<reference evidence="4" key="1">
    <citation type="submission" date="2021-01" db="EMBL/GenBank/DDBJ databases">
        <authorList>
            <person name="Corre E."/>
            <person name="Pelletier E."/>
            <person name="Niang G."/>
            <person name="Scheremetjew M."/>
            <person name="Finn R."/>
            <person name="Kale V."/>
            <person name="Holt S."/>
            <person name="Cochrane G."/>
            <person name="Meng A."/>
            <person name="Brown T."/>
            <person name="Cohen L."/>
        </authorList>
    </citation>
    <scope>NUCLEOTIDE SEQUENCE</scope>
    <source>
        <strain evidence="4">RCC927</strain>
    </source>
</reference>
<dbReference type="SMART" id="SM00088">
    <property type="entry name" value="PINT"/>
    <property type="match status" value="1"/>
</dbReference>
<dbReference type="Pfam" id="PF22037">
    <property type="entry name" value="PSD13_N"/>
    <property type="match status" value="1"/>
</dbReference>
<dbReference type="InterPro" id="IPR000717">
    <property type="entry name" value="PCI_dom"/>
</dbReference>
<evidence type="ECO:0000313" key="4">
    <source>
        <dbReference type="EMBL" id="CAE0143999.1"/>
    </source>
</evidence>
<dbReference type="PANTHER" id="PTHR10539:SF0">
    <property type="entry name" value="26S PROTEASOME NON-ATPASE REGULATORY SUBUNIT 13"/>
    <property type="match status" value="1"/>
</dbReference>
<dbReference type="InterPro" id="IPR054179">
    <property type="entry name" value="PSD13_N"/>
</dbReference>
<feature type="domain" description="PCI" evidence="3">
    <location>
        <begin position="183"/>
        <end position="355"/>
    </location>
</feature>
<dbReference type="GO" id="GO:0005198">
    <property type="term" value="F:structural molecule activity"/>
    <property type="evidence" value="ECO:0007669"/>
    <property type="project" value="TreeGrafter"/>
</dbReference>
<dbReference type="PROSITE" id="PS50250">
    <property type="entry name" value="PCI"/>
    <property type="match status" value="1"/>
</dbReference>
<dbReference type="GO" id="GO:0005634">
    <property type="term" value="C:nucleus"/>
    <property type="evidence" value="ECO:0007669"/>
    <property type="project" value="TreeGrafter"/>
</dbReference>
<dbReference type="InterPro" id="IPR035298">
    <property type="entry name" value="PSMD13"/>
</dbReference>
<dbReference type="GO" id="GO:0006511">
    <property type="term" value="P:ubiquitin-dependent protein catabolic process"/>
    <property type="evidence" value="ECO:0007669"/>
    <property type="project" value="TreeGrafter"/>
</dbReference>
<dbReference type="Pfam" id="PF01399">
    <property type="entry name" value="PCI"/>
    <property type="match status" value="1"/>
</dbReference>
<keyword evidence="2" id="KW-0647">Proteasome</keyword>
<comment type="similarity">
    <text evidence="1">Belongs to the proteasome subunit S11 family.</text>
</comment>
<evidence type="ECO:0000259" key="3">
    <source>
        <dbReference type="PROSITE" id="PS50250"/>
    </source>
</evidence>